<evidence type="ECO:0000313" key="1">
    <source>
        <dbReference type="EMBL" id="KAA0067795.1"/>
    </source>
</evidence>
<proteinExistence type="predicted"/>
<dbReference type="EMBL" id="SSTE01000198">
    <property type="protein sequence ID" value="KAA0067795.1"/>
    <property type="molecule type" value="Genomic_DNA"/>
</dbReference>
<accession>A0A5A7VQ21</accession>
<protein>
    <submittedName>
        <fullName evidence="1">Retrotransposon protein</fullName>
    </submittedName>
</protein>
<dbReference type="Proteomes" id="UP000321947">
    <property type="component" value="Unassembled WGS sequence"/>
</dbReference>
<gene>
    <name evidence="2" type="ORF">E5676_scaffold127G001070</name>
    <name evidence="1" type="ORF">E6C27_scaffold624G00200</name>
</gene>
<evidence type="ECO:0000313" key="4">
    <source>
        <dbReference type="Proteomes" id="UP000321947"/>
    </source>
</evidence>
<reference evidence="3 4" key="1">
    <citation type="submission" date="2019-08" db="EMBL/GenBank/DDBJ databases">
        <title>Draft genome sequences of two oriental melons (Cucumis melo L. var makuwa).</title>
        <authorList>
            <person name="Kwon S.-Y."/>
        </authorList>
    </citation>
    <scope>NUCLEOTIDE SEQUENCE [LARGE SCALE GENOMIC DNA]</scope>
    <source>
        <strain evidence="4">cv. Chang Bougi</strain>
        <strain evidence="3">cv. SW 3</strain>
        <tissue evidence="1">Leaf</tissue>
    </source>
</reference>
<dbReference type="Proteomes" id="UP000321393">
    <property type="component" value="Unassembled WGS sequence"/>
</dbReference>
<dbReference type="EMBL" id="SSTD01011467">
    <property type="protein sequence ID" value="TYK09809.1"/>
    <property type="molecule type" value="Genomic_DNA"/>
</dbReference>
<name>A0A5A7VQ21_CUCMM</name>
<sequence>MLKRTFHVISEMRNSSYSGFGWNDELKCAITENDVFDDYVKVRGRIETFTDVGSNVPGGYEEFVADNGNDMKIPSMFSQGLDMSPDDIMDTRSG</sequence>
<evidence type="ECO:0000313" key="3">
    <source>
        <dbReference type="Proteomes" id="UP000321393"/>
    </source>
</evidence>
<comment type="caution">
    <text evidence="1">The sequence shown here is derived from an EMBL/GenBank/DDBJ whole genome shotgun (WGS) entry which is preliminary data.</text>
</comment>
<dbReference type="AlphaFoldDB" id="A0A5A7VQ21"/>
<organism evidence="1 3">
    <name type="scientific">Cucumis melo var. makuwa</name>
    <name type="common">Oriental melon</name>
    <dbReference type="NCBI Taxonomy" id="1194695"/>
    <lineage>
        <taxon>Eukaryota</taxon>
        <taxon>Viridiplantae</taxon>
        <taxon>Streptophyta</taxon>
        <taxon>Embryophyta</taxon>
        <taxon>Tracheophyta</taxon>
        <taxon>Spermatophyta</taxon>
        <taxon>Magnoliopsida</taxon>
        <taxon>eudicotyledons</taxon>
        <taxon>Gunneridae</taxon>
        <taxon>Pentapetalae</taxon>
        <taxon>rosids</taxon>
        <taxon>fabids</taxon>
        <taxon>Cucurbitales</taxon>
        <taxon>Cucurbitaceae</taxon>
        <taxon>Benincaseae</taxon>
        <taxon>Cucumis</taxon>
    </lineage>
</organism>
<evidence type="ECO:0000313" key="2">
    <source>
        <dbReference type="EMBL" id="TYK09809.1"/>
    </source>
</evidence>